<dbReference type="Pfam" id="PF12465">
    <property type="entry name" value="Pr_beta_C"/>
    <property type="match status" value="1"/>
</dbReference>
<evidence type="ECO:0000256" key="5">
    <source>
        <dbReference type="ARBA" id="ARBA00022801"/>
    </source>
</evidence>
<dbReference type="KEGG" id="lgi:LOTGIDRAFT_231140"/>
<evidence type="ECO:0000256" key="9">
    <source>
        <dbReference type="RuleBase" id="RU004203"/>
    </source>
</evidence>
<evidence type="ECO:0000256" key="1">
    <source>
        <dbReference type="ARBA" id="ARBA00001198"/>
    </source>
</evidence>
<dbReference type="Proteomes" id="UP000030746">
    <property type="component" value="Unassembled WGS sequence"/>
</dbReference>
<dbReference type="Gene3D" id="3.60.20.10">
    <property type="entry name" value="Glutamine Phosphoribosylpyrophosphate, subunit 1, domain 1"/>
    <property type="match status" value="1"/>
</dbReference>
<dbReference type="SUPFAM" id="SSF56235">
    <property type="entry name" value="N-terminal nucleophile aminohydrolases (Ntn hydrolases)"/>
    <property type="match status" value="1"/>
</dbReference>
<comment type="similarity">
    <text evidence="9">Belongs to the peptidase T1B family.</text>
</comment>
<evidence type="ECO:0000256" key="3">
    <source>
        <dbReference type="ARBA" id="ARBA00022670"/>
    </source>
</evidence>
<proteinExistence type="inferred from homology"/>
<dbReference type="GO" id="GO:0005634">
    <property type="term" value="C:nucleus"/>
    <property type="evidence" value="ECO:0007669"/>
    <property type="project" value="UniProtKB-SubCell"/>
</dbReference>
<dbReference type="EMBL" id="KB201205">
    <property type="protein sequence ID" value="ESO98720.1"/>
    <property type="molecule type" value="Genomic_DNA"/>
</dbReference>
<dbReference type="InterPro" id="IPR029055">
    <property type="entry name" value="Ntn_hydrolases_N"/>
</dbReference>
<reference evidence="11 12" key="1">
    <citation type="journal article" date="2013" name="Nature">
        <title>Insights into bilaterian evolution from three spiralian genomes.</title>
        <authorList>
            <person name="Simakov O."/>
            <person name="Marletaz F."/>
            <person name="Cho S.J."/>
            <person name="Edsinger-Gonzales E."/>
            <person name="Havlak P."/>
            <person name="Hellsten U."/>
            <person name="Kuo D.H."/>
            <person name="Larsson T."/>
            <person name="Lv J."/>
            <person name="Arendt D."/>
            <person name="Savage R."/>
            <person name="Osoegawa K."/>
            <person name="de Jong P."/>
            <person name="Grimwood J."/>
            <person name="Chapman J.A."/>
            <person name="Shapiro H."/>
            <person name="Aerts A."/>
            <person name="Otillar R.P."/>
            <person name="Terry A.Y."/>
            <person name="Boore J.L."/>
            <person name="Grigoriev I.V."/>
            <person name="Lindberg D.R."/>
            <person name="Seaver E.C."/>
            <person name="Weisblat D.A."/>
            <person name="Putnam N.H."/>
            <person name="Rokhsar D.S."/>
        </authorList>
    </citation>
    <scope>NUCLEOTIDE SEQUENCE [LARGE SCALE GENOMIC DNA]</scope>
</reference>
<comment type="subcellular location">
    <subcellularLocation>
        <location evidence="9">Cytoplasm</location>
    </subcellularLocation>
    <subcellularLocation>
        <location evidence="9">Nucleus</location>
    </subcellularLocation>
</comment>
<comment type="subunit">
    <text evidence="9">Component of the proteasome complex.</text>
</comment>
<dbReference type="GO" id="GO:0005839">
    <property type="term" value="C:proteasome core complex"/>
    <property type="evidence" value="ECO:0007669"/>
    <property type="project" value="InterPro"/>
</dbReference>
<organism evidence="11 12">
    <name type="scientific">Lottia gigantea</name>
    <name type="common">Giant owl limpet</name>
    <dbReference type="NCBI Taxonomy" id="225164"/>
    <lineage>
        <taxon>Eukaryota</taxon>
        <taxon>Metazoa</taxon>
        <taxon>Spiralia</taxon>
        <taxon>Lophotrochozoa</taxon>
        <taxon>Mollusca</taxon>
        <taxon>Gastropoda</taxon>
        <taxon>Patellogastropoda</taxon>
        <taxon>Lottioidea</taxon>
        <taxon>Lottiidae</taxon>
        <taxon>Lottia</taxon>
    </lineage>
</organism>
<keyword evidence="6 9" id="KW-0647">Proteasome</keyword>
<dbReference type="InterPro" id="IPR024689">
    <property type="entry name" value="Proteasome_bsu_C"/>
</dbReference>
<dbReference type="STRING" id="225164.V4AUS9"/>
<keyword evidence="2 9" id="KW-0963">Cytoplasm</keyword>
<evidence type="ECO:0000256" key="7">
    <source>
        <dbReference type="ARBA" id="ARBA00023242"/>
    </source>
</evidence>
<evidence type="ECO:0000259" key="10">
    <source>
        <dbReference type="Pfam" id="PF12465"/>
    </source>
</evidence>
<dbReference type="CDD" id="cd03763">
    <property type="entry name" value="proteasome_beta_type_7"/>
    <property type="match status" value="1"/>
</dbReference>
<dbReference type="PANTHER" id="PTHR32194">
    <property type="entry name" value="METALLOPROTEASE TLDD"/>
    <property type="match status" value="1"/>
</dbReference>
<dbReference type="PRINTS" id="PR00141">
    <property type="entry name" value="PROTEASOME"/>
</dbReference>
<dbReference type="InterPro" id="IPR016050">
    <property type="entry name" value="Proteasome_bsu_CS"/>
</dbReference>
<evidence type="ECO:0000313" key="12">
    <source>
        <dbReference type="Proteomes" id="UP000030746"/>
    </source>
</evidence>
<gene>
    <name evidence="11" type="ORF">LOTGIDRAFT_231140</name>
</gene>
<dbReference type="InterPro" id="IPR000243">
    <property type="entry name" value="Pept_T1A_subB"/>
</dbReference>
<protein>
    <recommendedName>
        <fullName evidence="9">Proteasome subunit beta</fullName>
    </recommendedName>
</protein>
<sequence>MASTIAVELPRSGFSFENCKRNLILENQGFTAPKAYKTGTTIAGVIFKDGVILGADTRATEDTVVADKNCEKIHYISSNIYCCGAGTAADTEMTTQMISSKLELHRLETGRKPRVCTANRLLKQMLYRYHGYISAALVLGGVDSTGPHLYSVWPHGSTDKLPYVTMGSGSLAAMAVFEDRFKPDMEQEDAMKLVQEAIRAGIFNDLGSGSNVDLCIITKDKTDYRRTYQEANLKGVRQGSYTYKRGTSAVLKTEVKKIELEVLETEVRPQAMDTD</sequence>
<dbReference type="CTD" id="20248490"/>
<keyword evidence="12" id="KW-1185">Reference proteome</keyword>
<keyword evidence="3" id="KW-0645">Protease</keyword>
<accession>V4AUS9</accession>
<feature type="domain" description="Proteasome beta subunit C-terminal" evidence="10">
    <location>
        <begin position="231"/>
        <end position="267"/>
    </location>
</feature>
<keyword evidence="7 9" id="KW-0539">Nucleus</keyword>
<feature type="active site" description="Nucleophile" evidence="8">
    <location>
        <position position="40"/>
    </location>
</feature>
<comment type="catalytic activity">
    <reaction evidence="1">
        <text>Cleavage of peptide bonds with very broad specificity.</text>
        <dbReference type="EC" id="3.4.25.1"/>
    </reaction>
</comment>
<dbReference type="PANTHER" id="PTHR32194:SF4">
    <property type="entry name" value="PROTEASOME SUBUNIT BETA TYPE-7"/>
    <property type="match status" value="1"/>
</dbReference>
<dbReference type="GO" id="GO:0005737">
    <property type="term" value="C:cytoplasm"/>
    <property type="evidence" value="ECO:0007669"/>
    <property type="project" value="UniProtKB-SubCell"/>
</dbReference>
<evidence type="ECO:0000313" key="11">
    <source>
        <dbReference type="EMBL" id="ESO98720.1"/>
    </source>
</evidence>
<name>V4AUS9_LOTGI</name>
<dbReference type="InterPro" id="IPR001353">
    <property type="entry name" value="Proteasome_sua/b"/>
</dbReference>
<comment type="function">
    <text evidence="9">Component of the proteasome, a multicatalytic proteinase complex which is characterized by its ability to cleave peptides with Arg, Phe, Tyr, Leu, and Glu adjacent to the leaving group at neutral or slightly basic pH. The proteasome has an ATP-dependent proteolytic activity.</text>
</comment>
<evidence type="ECO:0000256" key="8">
    <source>
        <dbReference type="PIRSR" id="PIRSR600243-1"/>
    </source>
</evidence>
<dbReference type="GO" id="GO:0004298">
    <property type="term" value="F:threonine-type endopeptidase activity"/>
    <property type="evidence" value="ECO:0007669"/>
    <property type="project" value="UniProtKB-KW"/>
</dbReference>
<dbReference type="OMA" id="KQHLFRH"/>
<dbReference type="InterPro" id="IPR023333">
    <property type="entry name" value="Proteasome_suB-type"/>
</dbReference>
<dbReference type="RefSeq" id="XP_009050364.1">
    <property type="nucleotide sequence ID" value="XM_009052116.1"/>
</dbReference>
<dbReference type="Pfam" id="PF00227">
    <property type="entry name" value="Proteasome"/>
    <property type="match status" value="1"/>
</dbReference>
<dbReference type="PROSITE" id="PS51476">
    <property type="entry name" value="PROTEASOME_BETA_2"/>
    <property type="match status" value="1"/>
</dbReference>
<dbReference type="PROSITE" id="PS00854">
    <property type="entry name" value="PROTEASOME_BETA_1"/>
    <property type="match status" value="1"/>
</dbReference>
<keyword evidence="5" id="KW-0378">Hydrolase</keyword>
<dbReference type="AlphaFoldDB" id="V4AUS9"/>
<dbReference type="OrthoDB" id="429533at2759"/>
<dbReference type="FunFam" id="3.60.20.10:FF:000005">
    <property type="entry name" value="Proteasome subunit beta type-2"/>
    <property type="match status" value="1"/>
</dbReference>
<dbReference type="HOGENOM" id="CLU_035750_3_0_1"/>
<dbReference type="GO" id="GO:0051603">
    <property type="term" value="P:proteolysis involved in protein catabolic process"/>
    <property type="evidence" value="ECO:0007669"/>
    <property type="project" value="InterPro"/>
</dbReference>
<keyword evidence="4" id="KW-0888">Threonine protease</keyword>
<evidence type="ECO:0000256" key="4">
    <source>
        <dbReference type="ARBA" id="ARBA00022698"/>
    </source>
</evidence>
<evidence type="ECO:0000256" key="2">
    <source>
        <dbReference type="ARBA" id="ARBA00022490"/>
    </source>
</evidence>
<evidence type="ECO:0000256" key="6">
    <source>
        <dbReference type="ARBA" id="ARBA00022942"/>
    </source>
</evidence>
<dbReference type="GeneID" id="20248490"/>